<dbReference type="InterPro" id="IPR050469">
    <property type="entry name" value="Diguanylate_Cyclase"/>
</dbReference>
<dbReference type="PANTHER" id="PTHR45138:SF9">
    <property type="entry name" value="DIGUANYLATE CYCLASE DGCM-RELATED"/>
    <property type="match status" value="1"/>
</dbReference>
<keyword evidence="6" id="KW-1185">Reference proteome</keyword>
<dbReference type="InterPro" id="IPR043128">
    <property type="entry name" value="Rev_trsase/Diguanyl_cyclase"/>
</dbReference>
<name>A0A5C5WUH6_9BACT</name>
<dbReference type="SUPFAM" id="SSF49879">
    <property type="entry name" value="SMAD/FHA domain"/>
    <property type="match status" value="1"/>
</dbReference>
<dbReference type="GO" id="GO:1902201">
    <property type="term" value="P:negative regulation of bacterial-type flagellum-dependent cell motility"/>
    <property type="evidence" value="ECO:0007669"/>
    <property type="project" value="TreeGrafter"/>
</dbReference>
<dbReference type="RefSeq" id="WP_146514331.1">
    <property type="nucleotide sequence ID" value="NZ_SJPI01000001.1"/>
</dbReference>
<dbReference type="FunFam" id="3.30.70.270:FF:000001">
    <property type="entry name" value="Diguanylate cyclase domain protein"/>
    <property type="match status" value="1"/>
</dbReference>
<dbReference type="SMART" id="SM00240">
    <property type="entry name" value="FHA"/>
    <property type="match status" value="1"/>
</dbReference>
<protein>
    <recommendedName>
        <fullName evidence="1">diguanylate cyclase</fullName>
        <ecNumber evidence="1">2.7.7.65</ecNumber>
    </recommendedName>
</protein>
<dbReference type="InterPro" id="IPR029787">
    <property type="entry name" value="Nucleotide_cyclase"/>
</dbReference>
<accession>A0A5C5WUH6</accession>
<evidence type="ECO:0000313" key="5">
    <source>
        <dbReference type="EMBL" id="TWT54258.1"/>
    </source>
</evidence>
<sequence length="300" mass="33432">MSQTVQSTVNYQHDSGMDTEALSRFLVQIHPLDIDRGPLRLDDLVTLGRSSGCTIHIEDDSVSRQHAQIERGVDGFQITDLDSTNGVQVNNEFCNEKVLQSGDRIQLGSRVFRFLSDNDFESQYHETVYAMMTRDGLTGTYNKRYLVECLGREVSRCKRFDRPIAIAILDIDHFKAVNDTYGHLVGDEVLKELAIRLSGVLRNDEVLARFGGEEFCVVMPEADAAQGFKIAERCRLAICNTPFSTRAGKLDITASFGVASPDPTTLTNPEMLMSEADQRLYEAKRVGRNCVVATPVGVRS</sequence>
<feature type="domain" description="GGDEF" evidence="4">
    <location>
        <begin position="162"/>
        <end position="296"/>
    </location>
</feature>
<evidence type="ECO:0000259" key="3">
    <source>
        <dbReference type="PROSITE" id="PS50006"/>
    </source>
</evidence>
<dbReference type="OrthoDB" id="244535at2"/>
<dbReference type="Pfam" id="PF00498">
    <property type="entry name" value="FHA"/>
    <property type="match status" value="1"/>
</dbReference>
<evidence type="ECO:0000313" key="6">
    <source>
        <dbReference type="Proteomes" id="UP000316598"/>
    </source>
</evidence>
<dbReference type="PANTHER" id="PTHR45138">
    <property type="entry name" value="REGULATORY COMPONENTS OF SENSORY TRANSDUCTION SYSTEM"/>
    <property type="match status" value="1"/>
</dbReference>
<organism evidence="5 6">
    <name type="scientific">Rubripirellula amarantea</name>
    <dbReference type="NCBI Taxonomy" id="2527999"/>
    <lineage>
        <taxon>Bacteria</taxon>
        <taxon>Pseudomonadati</taxon>
        <taxon>Planctomycetota</taxon>
        <taxon>Planctomycetia</taxon>
        <taxon>Pirellulales</taxon>
        <taxon>Pirellulaceae</taxon>
        <taxon>Rubripirellula</taxon>
    </lineage>
</organism>
<dbReference type="InterPro" id="IPR008984">
    <property type="entry name" value="SMAD_FHA_dom_sf"/>
</dbReference>
<dbReference type="SMART" id="SM00267">
    <property type="entry name" value="GGDEF"/>
    <property type="match status" value="1"/>
</dbReference>
<dbReference type="InterPro" id="IPR000160">
    <property type="entry name" value="GGDEF_dom"/>
</dbReference>
<dbReference type="EMBL" id="SJPI01000001">
    <property type="protein sequence ID" value="TWT54258.1"/>
    <property type="molecule type" value="Genomic_DNA"/>
</dbReference>
<dbReference type="PROSITE" id="PS50887">
    <property type="entry name" value="GGDEF"/>
    <property type="match status" value="1"/>
</dbReference>
<dbReference type="Proteomes" id="UP000316598">
    <property type="component" value="Unassembled WGS sequence"/>
</dbReference>
<dbReference type="Gene3D" id="3.30.70.270">
    <property type="match status" value="1"/>
</dbReference>
<proteinExistence type="predicted"/>
<dbReference type="AlphaFoldDB" id="A0A5C5WUH6"/>
<evidence type="ECO:0000256" key="1">
    <source>
        <dbReference type="ARBA" id="ARBA00012528"/>
    </source>
</evidence>
<evidence type="ECO:0000256" key="2">
    <source>
        <dbReference type="ARBA" id="ARBA00034247"/>
    </source>
</evidence>
<gene>
    <name evidence="5" type="primary">pleD_2</name>
    <name evidence="5" type="ORF">Pla22_19000</name>
</gene>
<feature type="domain" description="FHA" evidence="3">
    <location>
        <begin position="45"/>
        <end position="94"/>
    </location>
</feature>
<evidence type="ECO:0000259" key="4">
    <source>
        <dbReference type="PROSITE" id="PS50887"/>
    </source>
</evidence>
<dbReference type="GO" id="GO:0005886">
    <property type="term" value="C:plasma membrane"/>
    <property type="evidence" value="ECO:0007669"/>
    <property type="project" value="TreeGrafter"/>
</dbReference>
<dbReference type="InterPro" id="IPR000253">
    <property type="entry name" value="FHA_dom"/>
</dbReference>
<comment type="caution">
    <text evidence="5">The sequence shown here is derived from an EMBL/GenBank/DDBJ whole genome shotgun (WGS) entry which is preliminary data.</text>
</comment>
<dbReference type="CDD" id="cd01949">
    <property type="entry name" value="GGDEF"/>
    <property type="match status" value="1"/>
</dbReference>
<dbReference type="NCBIfam" id="TIGR00254">
    <property type="entry name" value="GGDEF"/>
    <property type="match status" value="1"/>
</dbReference>
<dbReference type="EC" id="2.7.7.65" evidence="1"/>
<dbReference type="GO" id="GO:0043709">
    <property type="term" value="P:cell adhesion involved in single-species biofilm formation"/>
    <property type="evidence" value="ECO:0007669"/>
    <property type="project" value="TreeGrafter"/>
</dbReference>
<dbReference type="PROSITE" id="PS50006">
    <property type="entry name" value="FHA_DOMAIN"/>
    <property type="match status" value="1"/>
</dbReference>
<dbReference type="SUPFAM" id="SSF55073">
    <property type="entry name" value="Nucleotide cyclase"/>
    <property type="match status" value="1"/>
</dbReference>
<dbReference type="GO" id="GO:0052621">
    <property type="term" value="F:diguanylate cyclase activity"/>
    <property type="evidence" value="ECO:0007669"/>
    <property type="project" value="UniProtKB-EC"/>
</dbReference>
<dbReference type="Pfam" id="PF00990">
    <property type="entry name" value="GGDEF"/>
    <property type="match status" value="1"/>
</dbReference>
<comment type="catalytic activity">
    <reaction evidence="2">
        <text>2 GTP = 3',3'-c-di-GMP + 2 diphosphate</text>
        <dbReference type="Rhea" id="RHEA:24898"/>
        <dbReference type="ChEBI" id="CHEBI:33019"/>
        <dbReference type="ChEBI" id="CHEBI:37565"/>
        <dbReference type="ChEBI" id="CHEBI:58805"/>
        <dbReference type="EC" id="2.7.7.65"/>
    </reaction>
</comment>
<dbReference type="Gene3D" id="2.60.200.20">
    <property type="match status" value="1"/>
</dbReference>
<reference evidence="5 6" key="1">
    <citation type="submission" date="2019-02" db="EMBL/GenBank/DDBJ databases">
        <title>Deep-cultivation of Planctomycetes and their phenomic and genomic characterization uncovers novel biology.</title>
        <authorList>
            <person name="Wiegand S."/>
            <person name="Jogler M."/>
            <person name="Boedeker C."/>
            <person name="Pinto D."/>
            <person name="Vollmers J."/>
            <person name="Rivas-Marin E."/>
            <person name="Kohn T."/>
            <person name="Peeters S.H."/>
            <person name="Heuer A."/>
            <person name="Rast P."/>
            <person name="Oberbeckmann S."/>
            <person name="Bunk B."/>
            <person name="Jeske O."/>
            <person name="Meyerdierks A."/>
            <person name="Storesund J.E."/>
            <person name="Kallscheuer N."/>
            <person name="Luecker S."/>
            <person name="Lage O.M."/>
            <person name="Pohl T."/>
            <person name="Merkel B.J."/>
            <person name="Hornburger P."/>
            <person name="Mueller R.-W."/>
            <person name="Bruemmer F."/>
            <person name="Labrenz M."/>
            <person name="Spormann A.M."/>
            <person name="Op Den Camp H."/>
            <person name="Overmann J."/>
            <person name="Amann R."/>
            <person name="Jetten M.S.M."/>
            <person name="Mascher T."/>
            <person name="Medema M.H."/>
            <person name="Devos D.P."/>
            <person name="Kaster A.-K."/>
            <person name="Ovreas L."/>
            <person name="Rohde M."/>
            <person name="Galperin M.Y."/>
            <person name="Jogler C."/>
        </authorList>
    </citation>
    <scope>NUCLEOTIDE SEQUENCE [LARGE SCALE GENOMIC DNA]</scope>
    <source>
        <strain evidence="5 6">Pla22</strain>
    </source>
</reference>